<dbReference type="Pfam" id="PF01743">
    <property type="entry name" value="PolyA_pol"/>
    <property type="match status" value="1"/>
</dbReference>
<dbReference type="Gene3D" id="3.30.460.10">
    <property type="entry name" value="Beta Polymerase, domain 2"/>
    <property type="match status" value="1"/>
</dbReference>
<reference evidence="11 12" key="1">
    <citation type="submission" date="2019-08" db="EMBL/GenBank/DDBJ databases">
        <title>Deep-cultivation of Planctomycetes and their phenomic and genomic characterization uncovers novel biology.</title>
        <authorList>
            <person name="Wiegand S."/>
            <person name="Jogler M."/>
            <person name="Boedeker C."/>
            <person name="Pinto D."/>
            <person name="Vollmers J."/>
            <person name="Rivas-Marin E."/>
            <person name="Kohn T."/>
            <person name="Peeters S.H."/>
            <person name="Heuer A."/>
            <person name="Rast P."/>
            <person name="Oberbeckmann S."/>
            <person name="Bunk B."/>
            <person name="Jeske O."/>
            <person name="Meyerdierks A."/>
            <person name="Storesund J.E."/>
            <person name="Kallscheuer N."/>
            <person name="Luecker S."/>
            <person name="Lage O.M."/>
            <person name="Pohl T."/>
            <person name="Merkel B.J."/>
            <person name="Hornburger P."/>
            <person name="Mueller R.-W."/>
            <person name="Bruemmer F."/>
            <person name="Labrenz M."/>
            <person name="Spormann A.M."/>
            <person name="Op den Camp H."/>
            <person name="Overmann J."/>
            <person name="Amann R."/>
            <person name="Jetten M.S.M."/>
            <person name="Mascher T."/>
            <person name="Medema M.H."/>
            <person name="Devos D.P."/>
            <person name="Kaster A.-K."/>
            <person name="Ovreas L."/>
            <person name="Rohde M."/>
            <person name="Galperin M.Y."/>
            <person name="Jogler C."/>
        </authorList>
    </citation>
    <scope>NUCLEOTIDE SEQUENCE [LARGE SCALE GENOMIC DNA]</scope>
    <source>
        <strain evidence="11 12">UC8</strain>
    </source>
</reference>
<feature type="domain" description="tRNA nucleotidyltransferase/poly(A) polymerase RNA and SrmB- binding" evidence="10">
    <location>
        <begin position="182"/>
        <end position="239"/>
    </location>
</feature>
<comment type="similarity">
    <text evidence="8">Belongs to the tRNA nucleotidyltransferase/poly(A) polymerase family.</text>
</comment>
<dbReference type="InterPro" id="IPR050264">
    <property type="entry name" value="Bact_CCA-adding_enz_type3_sf"/>
</dbReference>
<proteinExistence type="inferred from homology"/>
<evidence type="ECO:0000256" key="4">
    <source>
        <dbReference type="ARBA" id="ARBA00022695"/>
    </source>
</evidence>
<dbReference type="SUPFAM" id="SSF81891">
    <property type="entry name" value="Poly A polymerase C-terminal region-like"/>
    <property type="match status" value="1"/>
</dbReference>
<evidence type="ECO:0000256" key="7">
    <source>
        <dbReference type="ARBA" id="ARBA00022842"/>
    </source>
</evidence>
<dbReference type="PANTHER" id="PTHR46173">
    <property type="entry name" value="CCA TRNA NUCLEOTIDYLTRANSFERASE 1, MITOCHONDRIAL"/>
    <property type="match status" value="1"/>
</dbReference>
<dbReference type="GO" id="GO:0000166">
    <property type="term" value="F:nucleotide binding"/>
    <property type="evidence" value="ECO:0007669"/>
    <property type="project" value="UniProtKB-KW"/>
</dbReference>
<evidence type="ECO:0000256" key="2">
    <source>
        <dbReference type="ARBA" id="ARBA00022679"/>
    </source>
</evidence>
<gene>
    <name evidence="11" type="ORF">UC8_27430</name>
</gene>
<name>A0A5B9QUJ9_9BACT</name>
<keyword evidence="6" id="KW-0547">Nucleotide-binding</keyword>
<dbReference type="InterPro" id="IPR043519">
    <property type="entry name" value="NT_sf"/>
</dbReference>
<dbReference type="InterPro" id="IPR032828">
    <property type="entry name" value="PolyA_RNA-bd"/>
</dbReference>
<dbReference type="Pfam" id="PF12627">
    <property type="entry name" value="PolyA_pol_RNAbd"/>
    <property type="match status" value="1"/>
</dbReference>
<evidence type="ECO:0000256" key="1">
    <source>
        <dbReference type="ARBA" id="ARBA00001946"/>
    </source>
</evidence>
<organism evidence="11 12">
    <name type="scientific">Roseimaritima ulvae</name>
    <dbReference type="NCBI Taxonomy" id="980254"/>
    <lineage>
        <taxon>Bacteria</taxon>
        <taxon>Pseudomonadati</taxon>
        <taxon>Planctomycetota</taxon>
        <taxon>Planctomycetia</taxon>
        <taxon>Pirellulales</taxon>
        <taxon>Pirellulaceae</taxon>
        <taxon>Roseimaritima</taxon>
    </lineage>
</organism>
<keyword evidence="2 8" id="KW-0808">Transferase</keyword>
<dbReference type="AlphaFoldDB" id="A0A5B9QUJ9"/>
<dbReference type="OrthoDB" id="9805698at2"/>
<evidence type="ECO:0000256" key="5">
    <source>
        <dbReference type="ARBA" id="ARBA00022723"/>
    </source>
</evidence>
<accession>A0A5B9QUJ9</accession>
<dbReference type="PANTHER" id="PTHR46173:SF1">
    <property type="entry name" value="CCA TRNA NUCLEOTIDYLTRANSFERASE 1, MITOCHONDRIAL"/>
    <property type="match status" value="1"/>
</dbReference>
<dbReference type="Proteomes" id="UP000325286">
    <property type="component" value="Chromosome"/>
</dbReference>
<evidence type="ECO:0000313" key="11">
    <source>
        <dbReference type="EMBL" id="QEG40726.1"/>
    </source>
</evidence>
<comment type="cofactor">
    <cofactor evidence="1">
        <name>Mg(2+)</name>
        <dbReference type="ChEBI" id="CHEBI:18420"/>
    </cofactor>
</comment>
<keyword evidence="7" id="KW-0460">Magnesium</keyword>
<feature type="domain" description="Poly A polymerase head" evidence="9">
    <location>
        <begin position="28"/>
        <end position="154"/>
    </location>
</feature>
<evidence type="ECO:0000259" key="9">
    <source>
        <dbReference type="Pfam" id="PF01743"/>
    </source>
</evidence>
<keyword evidence="4 11" id="KW-0548">Nucleotidyltransferase</keyword>
<evidence type="ECO:0000256" key="8">
    <source>
        <dbReference type="RuleBase" id="RU003953"/>
    </source>
</evidence>
<dbReference type="GO" id="GO:0008033">
    <property type="term" value="P:tRNA processing"/>
    <property type="evidence" value="ECO:0007669"/>
    <property type="project" value="UniProtKB-KW"/>
</dbReference>
<dbReference type="GO" id="GO:1990817">
    <property type="term" value="F:poly(A) RNA polymerase activity"/>
    <property type="evidence" value="ECO:0007669"/>
    <property type="project" value="UniProtKB-EC"/>
</dbReference>
<dbReference type="CDD" id="cd05398">
    <property type="entry name" value="NT_ClassII-CCAase"/>
    <property type="match status" value="1"/>
</dbReference>
<dbReference type="KEGG" id="rul:UC8_27430"/>
<evidence type="ECO:0000256" key="6">
    <source>
        <dbReference type="ARBA" id="ARBA00022741"/>
    </source>
</evidence>
<dbReference type="SUPFAM" id="SSF81301">
    <property type="entry name" value="Nucleotidyltransferase"/>
    <property type="match status" value="1"/>
</dbReference>
<dbReference type="EC" id="2.7.7.19" evidence="11"/>
<dbReference type="GO" id="GO:0000049">
    <property type="term" value="F:tRNA binding"/>
    <property type="evidence" value="ECO:0007669"/>
    <property type="project" value="TreeGrafter"/>
</dbReference>
<keyword evidence="3" id="KW-0819">tRNA processing</keyword>
<dbReference type="RefSeq" id="WP_068132303.1">
    <property type="nucleotide sequence ID" value="NZ_CP042914.1"/>
</dbReference>
<dbReference type="Gene3D" id="1.10.3090.10">
    <property type="entry name" value="cca-adding enzyme, domain 2"/>
    <property type="match status" value="1"/>
</dbReference>
<dbReference type="PROSITE" id="PS51257">
    <property type="entry name" value="PROKAR_LIPOPROTEIN"/>
    <property type="match status" value="1"/>
</dbReference>
<protein>
    <submittedName>
        <fullName evidence="11">tRNA nucleotidyltransferase/poly(A) polymerase</fullName>
        <ecNumber evidence="11">2.7.7.19</ecNumber>
    </submittedName>
</protein>
<evidence type="ECO:0000313" key="12">
    <source>
        <dbReference type="Proteomes" id="UP000325286"/>
    </source>
</evidence>
<sequence length="436" mass="47617">MKNLIPRCPNSRHALNIIDALNEAGYTAYLAGGCVRDALLGKHPKDYDVATDATPEAVRKLFGHRRTLAIGASFGVINVLPPRGHDQQPVEVATFRCDGPYSDGRRPDRIHYSDPRSDALRRDFTINGLFFHPAENRVIDFVEGQRDLREHRVRAIGNAHQRFAEDRLRMLRAVRFAALLQFSLDEETAQAVQAHATEIRQVSGERIGAEMRRMLASPSAPAAMRMIVQLNLAGQIFPAGIAAVAAERFTLQWLAARPTPDVVSGLAILVACAVAQHPDASAADALAELFAGWKLSTAERDAAGEALAAFPTFLAADRLPWSVVQPRLIGRYAQAGLTLAEAYAAIDADPLQLDAADSGSGVAFCRERLAWPAEQLNPPPLLDGAKLMEQGFRPGPKFREILSTVRSAQLDDKIQTTEQALALAEEVDKKCLRSEI</sequence>
<evidence type="ECO:0000256" key="3">
    <source>
        <dbReference type="ARBA" id="ARBA00022694"/>
    </source>
</evidence>
<dbReference type="GO" id="GO:0046872">
    <property type="term" value="F:metal ion binding"/>
    <property type="evidence" value="ECO:0007669"/>
    <property type="project" value="UniProtKB-KW"/>
</dbReference>
<dbReference type="EMBL" id="CP042914">
    <property type="protein sequence ID" value="QEG40726.1"/>
    <property type="molecule type" value="Genomic_DNA"/>
</dbReference>
<keyword evidence="5" id="KW-0479">Metal-binding</keyword>
<dbReference type="InterPro" id="IPR002646">
    <property type="entry name" value="PolA_pol_head_dom"/>
</dbReference>
<evidence type="ECO:0000259" key="10">
    <source>
        <dbReference type="Pfam" id="PF12627"/>
    </source>
</evidence>
<keyword evidence="12" id="KW-1185">Reference proteome</keyword>
<keyword evidence="8" id="KW-0694">RNA-binding</keyword>